<name>A0A2A2HF18_9EURY</name>
<keyword evidence="3" id="KW-1185">Reference proteome</keyword>
<sequence>MLFIKKVLLLVLSLIILTSIAGINAADNTSNLNKDNINTCSTSTINDDLSINQVNIQKENIKTNETKKLETKNTNKTLKTETKKQAVSMSVSNKTTPYQSKIQLVSTVKAKNGSNITGGEVVFKINDNTIGRSPLKNSKAYFIYNPGNNVPKNYKITAKYTGTNTYSNATAIGTLKIDKRTIRVTLVDKSVTHGDNIQLIATAVNNQNKYLSSGKVAFKLNGNTIGYSNIKNGKANFILNTTRYSAKTYKVSVTVGETSTTLKGTSNIANLKILPIEVRMSVSNKSIYKTQNVEYVATVVNSKTGKYVNKGRIQFKLNGSTIGFGAVKNGKAYITQYNVNLPDGTYTITGIYSADNTNSKQANGNLKVTTLKFTYNEVKNAAVYLRNHYESNQIIKTVPIKSTQIDVYSYFTVLLHTLKNIKNNKASQSVEYVYYDGIGNHADNIKGQTLTLNEMLKIANSVLSHYQTQHKAPTYIVYNSQKFGFYNMLYSFSKMIDVSSKTYLPATCKIYNWNTIHPTNSKVRTIYISSDNILSKTKDTAFMNEIKKQLVNRGYKVEIIGLGPNTHNKIRTETQPDNIAQLSIFGGADAGVIYDVSTRSFMRAKANRLLYFAFYPTAKDITNLSWLERAHDNYSPSSFKGIANPDKYLRSYGYDYVYSGEVSEIVNSFLEYIN</sequence>
<evidence type="ECO:0000313" key="1">
    <source>
        <dbReference type="EMBL" id="PAV07833.1"/>
    </source>
</evidence>
<dbReference type="OrthoDB" id="71595at2157"/>
<accession>A0A2A2HF18</accession>
<dbReference type="Proteomes" id="UP000246004">
    <property type="component" value="Unassembled WGS sequence"/>
</dbReference>
<evidence type="ECO:0000313" key="3">
    <source>
        <dbReference type="Proteomes" id="UP000217528"/>
    </source>
</evidence>
<evidence type="ECO:0000313" key="2">
    <source>
        <dbReference type="EMBL" id="PWL07996.1"/>
    </source>
</evidence>
<dbReference type="Proteomes" id="UP000217528">
    <property type="component" value="Unassembled WGS sequence"/>
</dbReference>
<reference evidence="1 3" key="2">
    <citation type="journal article" date="2017" name="BMC Genomics">
        <title>Genomic analysis of methanogenic archaea reveals a shift towards energy conservation.</title>
        <authorList>
            <person name="Gilmore S.P."/>
            <person name="Henske J.K."/>
            <person name="Sexton J.A."/>
            <person name="Solomon K.V."/>
            <person name="Seppala S."/>
            <person name="Yoo J.I."/>
            <person name="Huyett L.M."/>
            <person name="Pressman A."/>
            <person name="Cogan J.Z."/>
            <person name="Kivenson V."/>
            <person name="Peng X."/>
            <person name="Tan Y."/>
            <person name="Valentine D.L."/>
            <person name="O'Malley M.A."/>
        </authorList>
    </citation>
    <scope>NUCLEOTIDE SEQUENCE [LARGE SCALE GENOMIC DNA]</scope>
    <source>
        <strain evidence="1 3">1R-7</strain>
    </source>
</reference>
<evidence type="ECO:0008006" key="5">
    <source>
        <dbReference type="Google" id="ProtNLM"/>
    </source>
</evidence>
<reference evidence="2 4" key="1">
    <citation type="submission" date="2016-04" db="EMBL/GenBank/DDBJ databases">
        <title>Genome sequence of Methanosphaera cuniculi DSM 4103.</title>
        <authorList>
            <person name="Poehlein A."/>
            <person name="Seedorf H."/>
            <person name="Daniel R."/>
        </authorList>
    </citation>
    <scope>NUCLEOTIDE SEQUENCE [LARGE SCALE GENOMIC DNA]</scope>
    <source>
        <strain evidence="2 4">DSM 4103</strain>
    </source>
</reference>
<dbReference type="AlphaFoldDB" id="A0A2A2HF18"/>
<proteinExistence type="predicted"/>
<organism evidence="1 3">
    <name type="scientific">Methanosphaera cuniculi</name>
    <dbReference type="NCBI Taxonomy" id="1077256"/>
    <lineage>
        <taxon>Archaea</taxon>
        <taxon>Methanobacteriati</taxon>
        <taxon>Methanobacteriota</taxon>
        <taxon>Methanomada group</taxon>
        <taxon>Methanobacteria</taxon>
        <taxon>Methanobacteriales</taxon>
        <taxon>Methanobacteriaceae</taxon>
        <taxon>Methanosphaera</taxon>
    </lineage>
</organism>
<evidence type="ECO:0000313" key="4">
    <source>
        <dbReference type="Proteomes" id="UP000246004"/>
    </source>
</evidence>
<dbReference type="EMBL" id="LMVN01000007">
    <property type="protein sequence ID" value="PAV07833.1"/>
    <property type="molecule type" value="Genomic_DNA"/>
</dbReference>
<protein>
    <recommendedName>
        <fullName evidence="5">Bacterial Ig-like domain protein</fullName>
    </recommendedName>
</protein>
<dbReference type="InterPro" id="IPR013783">
    <property type="entry name" value="Ig-like_fold"/>
</dbReference>
<gene>
    <name evidence="1" type="ORF">ASJ82_02575</name>
    <name evidence="2" type="ORF">MSCUN_12390</name>
</gene>
<dbReference type="RefSeq" id="WP_095608279.1">
    <property type="nucleotide sequence ID" value="NZ_LMVN01000007.1"/>
</dbReference>
<comment type="caution">
    <text evidence="1">The sequence shown here is derived from an EMBL/GenBank/DDBJ whole genome shotgun (WGS) entry which is preliminary data.</text>
</comment>
<dbReference type="EMBL" id="LWMS01000042">
    <property type="protein sequence ID" value="PWL07996.1"/>
    <property type="molecule type" value="Genomic_DNA"/>
</dbReference>
<dbReference type="Gene3D" id="2.60.40.10">
    <property type="entry name" value="Immunoglobulins"/>
    <property type="match status" value="2"/>
</dbReference>